<dbReference type="Pfam" id="PF04082">
    <property type="entry name" value="Fungal_trans"/>
    <property type="match status" value="1"/>
</dbReference>
<proteinExistence type="predicted"/>
<dbReference type="InterPro" id="IPR001138">
    <property type="entry name" value="Zn2Cys6_DnaBD"/>
</dbReference>
<dbReference type="SUPFAM" id="SSF57701">
    <property type="entry name" value="Zn2/Cys6 DNA-binding domain"/>
    <property type="match status" value="1"/>
</dbReference>
<evidence type="ECO:0000259" key="8">
    <source>
        <dbReference type="PROSITE" id="PS50048"/>
    </source>
</evidence>
<keyword evidence="6" id="KW-0539">Nucleus</keyword>
<feature type="domain" description="Zn(2)-C6 fungal-type" evidence="8">
    <location>
        <begin position="9"/>
        <end position="44"/>
    </location>
</feature>
<dbReference type="SMART" id="SM00066">
    <property type="entry name" value="GAL4"/>
    <property type="match status" value="1"/>
</dbReference>
<dbReference type="PROSITE" id="PS00463">
    <property type="entry name" value="ZN2_CY6_FUNGAL_1"/>
    <property type="match status" value="1"/>
</dbReference>
<evidence type="ECO:0000313" key="10">
    <source>
        <dbReference type="Proteomes" id="UP000077069"/>
    </source>
</evidence>
<dbReference type="RefSeq" id="XP_018039918.1">
    <property type="nucleotide sequence ID" value="XM_018181287.1"/>
</dbReference>
<dbReference type="InParanoid" id="A0A177CPV6"/>
<protein>
    <recommendedName>
        <fullName evidence="8">Zn(2)-C6 fungal-type domain-containing protein</fullName>
    </recommendedName>
</protein>
<gene>
    <name evidence="9" type="ORF">CC84DRAFT_1193327</name>
</gene>
<evidence type="ECO:0000256" key="7">
    <source>
        <dbReference type="SAM" id="MobiDB-lite"/>
    </source>
</evidence>
<dbReference type="GO" id="GO:0006351">
    <property type="term" value="P:DNA-templated transcription"/>
    <property type="evidence" value="ECO:0007669"/>
    <property type="project" value="InterPro"/>
</dbReference>
<dbReference type="GO" id="GO:0000976">
    <property type="term" value="F:transcription cis-regulatory region binding"/>
    <property type="evidence" value="ECO:0007669"/>
    <property type="project" value="TreeGrafter"/>
</dbReference>
<dbReference type="PANTHER" id="PTHR31845:SF21">
    <property type="entry name" value="REGULATORY PROTEIN LEU3"/>
    <property type="match status" value="1"/>
</dbReference>
<reference evidence="9 10" key="1">
    <citation type="submission" date="2016-05" db="EMBL/GenBank/DDBJ databases">
        <title>Comparative analysis of secretome profiles of manganese(II)-oxidizing ascomycete fungi.</title>
        <authorList>
            <consortium name="DOE Joint Genome Institute"/>
            <person name="Zeiner C.A."/>
            <person name="Purvine S.O."/>
            <person name="Zink E.M."/>
            <person name="Wu S."/>
            <person name="Pasa-Tolic L."/>
            <person name="Chaput D.L."/>
            <person name="Haridas S."/>
            <person name="Grigoriev I.V."/>
            <person name="Santelli C.M."/>
            <person name="Hansel C.M."/>
        </authorList>
    </citation>
    <scope>NUCLEOTIDE SEQUENCE [LARGE SCALE GENOMIC DNA]</scope>
    <source>
        <strain evidence="9 10">AP3s5-JAC2a</strain>
    </source>
</reference>
<evidence type="ECO:0000256" key="4">
    <source>
        <dbReference type="ARBA" id="ARBA00023125"/>
    </source>
</evidence>
<dbReference type="OrthoDB" id="3163292at2759"/>
<evidence type="ECO:0000256" key="6">
    <source>
        <dbReference type="ARBA" id="ARBA00023242"/>
    </source>
</evidence>
<dbReference type="InterPro" id="IPR007219">
    <property type="entry name" value="XnlR_reg_dom"/>
</dbReference>
<evidence type="ECO:0000256" key="2">
    <source>
        <dbReference type="ARBA" id="ARBA00022723"/>
    </source>
</evidence>
<dbReference type="PROSITE" id="PS50048">
    <property type="entry name" value="ZN2_CY6_FUNGAL_2"/>
    <property type="match status" value="1"/>
</dbReference>
<dbReference type="InterPro" id="IPR036864">
    <property type="entry name" value="Zn2-C6_fun-type_DNA-bd_sf"/>
</dbReference>
<dbReference type="PANTHER" id="PTHR31845">
    <property type="entry name" value="FINGER DOMAIN PROTEIN, PUTATIVE-RELATED"/>
    <property type="match status" value="1"/>
</dbReference>
<keyword evidence="3" id="KW-0805">Transcription regulation</keyword>
<evidence type="ECO:0000256" key="5">
    <source>
        <dbReference type="ARBA" id="ARBA00023163"/>
    </source>
</evidence>
<keyword evidence="2" id="KW-0479">Metal-binding</keyword>
<dbReference type="GO" id="GO:0008270">
    <property type="term" value="F:zinc ion binding"/>
    <property type="evidence" value="ECO:0007669"/>
    <property type="project" value="InterPro"/>
</dbReference>
<keyword evidence="10" id="KW-1185">Reference proteome</keyword>
<dbReference type="CDD" id="cd12148">
    <property type="entry name" value="fungal_TF_MHR"/>
    <property type="match status" value="1"/>
</dbReference>
<evidence type="ECO:0000313" key="9">
    <source>
        <dbReference type="EMBL" id="OAG09553.1"/>
    </source>
</evidence>
<keyword evidence="5" id="KW-0804">Transcription</keyword>
<organism evidence="9 10">
    <name type="scientific">Paraphaeosphaeria sporulosa</name>
    <dbReference type="NCBI Taxonomy" id="1460663"/>
    <lineage>
        <taxon>Eukaryota</taxon>
        <taxon>Fungi</taxon>
        <taxon>Dikarya</taxon>
        <taxon>Ascomycota</taxon>
        <taxon>Pezizomycotina</taxon>
        <taxon>Dothideomycetes</taxon>
        <taxon>Pleosporomycetidae</taxon>
        <taxon>Pleosporales</taxon>
        <taxon>Massarineae</taxon>
        <taxon>Didymosphaeriaceae</taxon>
        <taxon>Paraphaeosphaeria</taxon>
    </lineage>
</organism>
<dbReference type="GO" id="GO:0005634">
    <property type="term" value="C:nucleus"/>
    <property type="evidence" value="ECO:0007669"/>
    <property type="project" value="UniProtKB-SubCell"/>
</dbReference>
<feature type="compositionally biased region" description="Polar residues" evidence="7">
    <location>
        <begin position="588"/>
        <end position="600"/>
    </location>
</feature>
<dbReference type="Proteomes" id="UP000077069">
    <property type="component" value="Unassembled WGS sequence"/>
</dbReference>
<evidence type="ECO:0000256" key="3">
    <source>
        <dbReference type="ARBA" id="ARBA00023015"/>
    </source>
</evidence>
<feature type="region of interest" description="Disordered" evidence="7">
    <location>
        <begin position="566"/>
        <end position="600"/>
    </location>
</feature>
<dbReference type="Gene3D" id="4.10.240.10">
    <property type="entry name" value="Zn(2)-C6 fungal-type DNA-binding domain"/>
    <property type="match status" value="1"/>
</dbReference>
<sequence>MTTQPRRKACVECRQQKIRCDVEQHKTPHEPCSRCKKMNLECRILPTSTRNLRQTKAEMRRELEELRWNMRQGGGDPLSTPGSLGDASSFRSPHDPANGSFSNPSAPRTDASMSPALENGPNAAKDAKPIAAGPTISRSLDGFVVDARKIDDCFALFFTQYHPLLPILESSLSPNSANGYYELSPLLFWCIVVTGARHYLEDRSILNKVSQLITPLAFSSMALRAAPISVIQGLLILCTWRLPTNSMYKDMTHVLCGAAVHLATQIGLHVTGVGQDFARTPLKTDQEQKILRAKLWMQCVIVSIRTSCAEGIPPLVIAESFYDGDEKEREDLLGYLPPDLQFNHQLHIILHKAMAAMARTDIKTVNCDARNLRSLITIFDSQLLSLAASSPSELDSFQLNCARIHVLAFHFFAHPVNPGPDAESLSRLYSLCISTLQTAHAMTQQANFAFISQSFIDRTVTLAGFVILKLTRSHIHQHFDLAAGEQAYYNAAQFSKATSLQNGDLGERCCQILKDLWQSNRVFRRRDGSIESLGIRLRTRLSMSVSFDMFWYWREEFGQMYNPYNGEEGLPANARSRPTTPDYEREMTQTTAPGMSQAHTVTAPPQPIKMDTHGLPPQSMGTQSAPMSFDGGWDGEAYMFPPMLDQFPDYDWAASFDFSQDPSQMQHIPQMPQPLQQSVDMGPMNAGPTGYQYG</sequence>
<name>A0A177CPV6_9PLEO</name>
<dbReference type="GeneID" id="28764773"/>
<dbReference type="EMBL" id="KV441549">
    <property type="protein sequence ID" value="OAG09553.1"/>
    <property type="molecule type" value="Genomic_DNA"/>
</dbReference>
<comment type="subcellular location">
    <subcellularLocation>
        <location evidence="1">Nucleus</location>
    </subcellularLocation>
</comment>
<accession>A0A177CPV6</accession>
<dbReference type="Pfam" id="PF00172">
    <property type="entry name" value="Zn_clus"/>
    <property type="match status" value="1"/>
</dbReference>
<dbReference type="CDD" id="cd00067">
    <property type="entry name" value="GAL4"/>
    <property type="match status" value="1"/>
</dbReference>
<feature type="region of interest" description="Disordered" evidence="7">
    <location>
        <begin position="69"/>
        <end position="130"/>
    </location>
</feature>
<dbReference type="FunCoup" id="A0A177CPV6">
    <property type="interactions" value="406"/>
</dbReference>
<dbReference type="InterPro" id="IPR051089">
    <property type="entry name" value="prtT"/>
</dbReference>
<evidence type="ECO:0000256" key="1">
    <source>
        <dbReference type="ARBA" id="ARBA00004123"/>
    </source>
</evidence>
<dbReference type="AlphaFoldDB" id="A0A177CPV6"/>
<keyword evidence="4" id="KW-0238">DNA-binding</keyword>
<dbReference type="GO" id="GO:0000981">
    <property type="term" value="F:DNA-binding transcription factor activity, RNA polymerase II-specific"/>
    <property type="evidence" value="ECO:0007669"/>
    <property type="project" value="InterPro"/>
</dbReference>